<protein>
    <submittedName>
        <fullName evidence="1">Uncharacterized protein</fullName>
    </submittedName>
</protein>
<accession>A0A4D7JTA0</accession>
<dbReference type="OrthoDB" id="893975at2"/>
<reference evidence="1 2" key="1">
    <citation type="submission" date="2018-04" db="EMBL/GenBank/DDBJ databases">
        <title>Complete genome uncultured novel isolate.</title>
        <authorList>
            <person name="Merlino G."/>
        </authorList>
    </citation>
    <scope>NUCLEOTIDE SEQUENCE [LARGE SCALE GENOMIC DNA]</scope>
    <source>
        <strain evidence="2">R1DC9</strain>
    </source>
</reference>
<evidence type="ECO:0000313" key="2">
    <source>
        <dbReference type="Proteomes" id="UP000298616"/>
    </source>
</evidence>
<dbReference type="EMBL" id="CP028923">
    <property type="protein sequence ID" value="QCK16740.1"/>
    <property type="molecule type" value="Genomic_DNA"/>
</dbReference>
<evidence type="ECO:0000313" key="1">
    <source>
        <dbReference type="EMBL" id="QCK16740.1"/>
    </source>
</evidence>
<sequence length="128" mass="15361">MTALTDIEIMHREHQVWLGDIAFWEEELKFLTSLCEMISNTGQNGDLEKLLNDLAHHKRMIKALKDKIISHETFFHQIIEEELPTEEIEHEEHHKMRVHVKNFKDTYRKLKKNIFLQKKNIEKMTPSV</sequence>
<organism evidence="1 2">
    <name type="scientific">Mangrovivirga cuniculi</name>
    <dbReference type="NCBI Taxonomy" id="2715131"/>
    <lineage>
        <taxon>Bacteria</taxon>
        <taxon>Pseudomonadati</taxon>
        <taxon>Bacteroidota</taxon>
        <taxon>Cytophagia</taxon>
        <taxon>Cytophagales</taxon>
        <taxon>Mangrovivirgaceae</taxon>
        <taxon>Mangrovivirga</taxon>
    </lineage>
</organism>
<dbReference type="RefSeq" id="WP_137092332.1">
    <property type="nucleotide sequence ID" value="NZ_CP028923.1"/>
</dbReference>
<dbReference type="AlphaFoldDB" id="A0A4D7JTA0"/>
<name>A0A4D7JTA0_9BACT</name>
<gene>
    <name evidence="1" type="ORF">DCC35_19370</name>
</gene>
<proteinExistence type="predicted"/>
<keyword evidence="2" id="KW-1185">Reference proteome</keyword>
<dbReference type="KEGG" id="fpf:DCC35_19370"/>
<dbReference type="Proteomes" id="UP000298616">
    <property type="component" value="Chromosome"/>
</dbReference>